<accession>A0A931DEQ9</accession>
<dbReference type="EMBL" id="JADOUA010000001">
    <property type="protein sequence ID" value="MBG6089744.1"/>
    <property type="molecule type" value="Genomic_DNA"/>
</dbReference>
<dbReference type="PANTHER" id="PTHR36852">
    <property type="entry name" value="PROTEIN GVPL 2"/>
    <property type="match status" value="1"/>
</dbReference>
<evidence type="ECO:0000256" key="1">
    <source>
        <dbReference type="ARBA" id="ARBA00022987"/>
    </source>
</evidence>
<comment type="caution">
    <text evidence="4">The sequence shown here is derived from an EMBL/GenBank/DDBJ whole genome shotgun (WGS) entry which is preliminary data.</text>
</comment>
<gene>
    <name evidence="4" type="ORF">IW256_003857</name>
</gene>
<name>A0A931DEQ9_9ACTN</name>
<protein>
    <recommendedName>
        <fullName evidence="6">GvpL/GvpF family gas vesicle protein</fullName>
    </recommendedName>
</protein>
<dbReference type="InterPro" id="IPR009430">
    <property type="entry name" value="GvpL/GvpF"/>
</dbReference>
<evidence type="ECO:0000256" key="3">
    <source>
        <dbReference type="ARBA" id="ARBA00035643"/>
    </source>
</evidence>
<evidence type="ECO:0000256" key="2">
    <source>
        <dbReference type="ARBA" id="ARBA00035108"/>
    </source>
</evidence>
<dbReference type="AlphaFoldDB" id="A0A931DEQ9"/>
<organism evidence="4 5">
    <name type="scientific">Actinomadura viridis</name>
    <dbReference type="NCBI Taxonomy" id="58110"/>
    <lineage>
        <taxon>Bacteria</taxon>
        <taxon>Bacillati</taxon>
        <taxon>Actinomycetota</taxon>
        <taxon>Actinomycetes</taxon>
        <taxon>Streptosporangiales</taxon>
        <taxon>Thermomonosporaceae</taxon>
        <taxon>Actinomadura</taxon>
    </lineage>
</organism>
<evidence type="ECO:0000313" key="5">
    <source>
        <dbReference type="Proteomes" id="UP000614047"/>
    </source>
</evidence>
<reference evidence="4" key="1">
    <citation type="submission" date="2020-11" db="EMBL/GenBank/DDBJ databases">
        <title>Sequencing the genomes of 1000 actinobacteria strains.</title>
        <authorList>
            <person name="Klenk H.-P."/>
        </authorList>
    </citation>
    <scope>NUCLEOTIDE SEQUENCE</scope>
    <source>
        <strain evidence="4">DSM 43175</strain>
    </source>
</reference>
<dbReference type="Pfam" id="PF06386">
    <property type="entry name" value="GvpL_GvpF"/>
    <property type="match status" value="1"/>
</dbReference>
<dbReference type="PANTHER" id="PTHR36852:SF1">
    <property type="entry name" value="PROTEIN GVPL 2"/>
    <property type="match status" value="1"/>
</dbReference>
<dbReference type="Proteomes" id="UP000614047">
    <property type="component" value="Unassembled WGS sequence"/>
</dbReference>
<dbReference type="GO" id="GO:0031412">
    <property type="term" value="P:gas vesicle organization"/>
    <property type="evidence" value="ECO:0007669"/>
    <property type="project" value="InterPro"/>
</dbReference>
<comment type="subcellular location">
    <subcellularLocation>
        <location evidence="2">Gas vesicle</location>
    </subcellularLocation>
</comment>
<proteinExistence type="inferred from homology"/>
<evidence type="ECO:0008006" key="6">
    <source>
        <dbReference type="Google" id="ProtNLM"/>
    </source>
</evidence>
<keyword evidence="1" id="KW-0304">Gas vesicle</keyword>
<dbReference type="RefSeq" id="WP_197012301.1">
    <property type="nucleotide sequence ID" value="NZ_BAABES010000010.1"/>
</dbReference>
<sequence length="264" mass="28537">MTAPHEHAAPATGTGEATAAQYVYGVTRADATLPADLTGLDDNPVTLVAHEHCAALTSDLPAGRPLGRRADLMAHERVLDALVDAGTVVLPFRFGAAMAGTEAVEKELLAANGERLGQVLDQLDGRLEMRVRGTYVQDALLREVMSDDPQIAELNQRLRSIPADAADAAYYDRVRLGEMIARALEQRREHDGQVLLEALTPAAEATVRKPPAREEDVLDVAFLIGRDRLADFQRAVEEIGAAHADRITVRLIGPLPPYDFVPEA</sequence>
<comment type="similarity">
    <text evidence="3">Belongs to the gas vesicle GvpF/GvpL family.</text>
</comment>
<dbReference type="GO" id="GO:0031411">
    <property type="term" value="C:gas vesicle"/>
    <property type="evidence" value="ECO:0007669"/>
    <property type="project" value="UniProtKB-SubCell"/>
</dbReference>
<keyword evidence="5" id="KW-1185">Reference proteome</keyword>
<evidence type="ECO:0000313" key="4">
    <source>
        <dbReference type="EMBL" id="MBG6089744.1"/>
    </source>
</evidence>